<name>A0A2I0AS47_9ASPA</name>
<dbReference type="AlphaFoldDB" id="A0A2I0AS47"/>
<dbReference type="PANTHER" id="PTHR34666:SF1">
    <property type="entry name" value="OS02G0554800 PROTEIN"/>
    <property type="match status" value="1"/>
</dbReference>
<reference evidence="2 3" key="1">
    <citation type="journal article" date="2017" name="Nature">
        <title>The Apostasia genome and the evolution of orchids.</title>
        <authorList>
            <person name="Zhang G.Q."/>
            <person name="Liu K.W."/>
            <person name="Li Z."/>
            <person name="Lohaus R."/>
            <person name="Hsiao Y.Y."/>
            <person name="Niu S.C."/>
            <person name="Wang J.Y."/>
            <person name="Lin Y.C."/>
            <person name="Xu Q."/>
            <person name="Chen L.J."/>
            <person name="Yoshida K."/>
            <person name="Fujiwara S."/>
            <person name="Wang Z.W."/>
            <person name="Zhang Y.Q."/>
            <person name="Mitsuda N."/>
            <person name="Wang M."/>
            <person name="Liu G.H."/>
            <person name="Pecoraro L."/>
            <person name="Huang H.X."/>
            <person name="Xiao X.J."/>
            <person name="Lin M."/>
            <person name="Wu X.Y."/>
            <person name="Wu W.L."/>
            <person name="Chen Y.Y."/>
            <person name="Chang S.B."/>
            <person name="Sakamoto S."/>
            <person name="Ohme-Takagi M."/>
            <person name="Yagi M."/>
            <person name="Zeng S.J."/>
            <person name="Shen C.Y."/>
            <person name="Yeh C.M."/>
            <person name="Luo Y.B."/>
            <person name="Tsai W.C."/>
            <person name="Van de Peer Y."/>
            <person name="Liu Z.J."/>
        </authorList>
    </citation>
    <scope>NUCLEOTIDE SEQUENCE [LARGE SCALE GENOMIC DNA]</scope>
    <source>
        <strain evidence="3">cv. Shenzhen</strain>
        <tissue evidence="2">Stem</tissue>
    </source>
</reference>
<dbReference type="Proteomes" id="UP000236161">
    <property type="component" value="Unassembled WGS sequence"/>
</dbReference>
<dbReference type="OrthoDB" id="1917400at2759"/>
<sequence>MEEFSFPALPKDPFHHLAGSSLWLVSPSADDADMPAVPFRRSFSSAYTAGEIQVPFRSSSPAALSDGQSGDVEERMDMLWEDFNEDLRRSARGGISRGKAGDLPEEKGDDGEGKKRTGSGRLLPVLGTLKGGRRPALVVMLRMLKKAFHRHKGAAPLPKSGSPIK</sequence>
<proteinExistence type="predicted"/>
<evidence type="ECO:0000313" key="2">
    <source>
        <dbReference type="EMBL" id="PKA58379.1"/>
    </source>
</evidence>
<gene>
    <name evidence="2" type="ORF">AXF42_Ash013885</name>
</gene>
<evidence type="ECO:0000256" key="1">
    <source>
        <dbReference type="SAM" id="MobiDB-lite"/>
    </source>
</evidence>
<dbReference type="EMBL" id="KZ451953">
    <property type="protein sequence ID" value="PKA58379.1"/>
    <property type="molecule type" value="Genomic_DNA"/>
</dbReference>
<feature type="compositionally biased region" description="Basic and acidic residues" evidence="1">
    <location>
        <begin position="99"/>
        <end position="115"/>
    </location>
</feature>
<dbReference type="PANTHER" id="PTHR34666">
    <property type="entry name" value="EXPRESSED PROTEIN"/>
    <property type="match status" value="1"/>
</dbReference>
<evidence type="ECO:0000313" key="3">
    <source>
        <dbReference type="Proteomes" id="UP000236161"/>
    </source>
</evidence>
<accession>A0A2I0AS47</accession>
<feature type="region of interest" description="Disordered" evidence="1">
    <location>
        <begin position="91"/>
        <end position="127"/>
    </location>
</feature>
<protein>
    <submittedName>
        <fullName evidence="2">Uncharacterized protein</fullName>
    </submittedName>
</protein>
<organism evidence="2 3">
    <name type="scientific">Apostasia shenzhenica</name>
    <dbReference type="NCBI Taxonomy" id="1088818"/>
    <lineage>
        <taxon>Eukaryota</taxon>
        <taxon>Viridiplantae</taxon>
        <taxon>Streptophyta</taxon>
        <taxon>Embryophyta</taxon>
        <taxon>Tracheophyta</taxon>
        <taxon>Spermatophyta</taxon>
        <taxon>Magnoliopsida</taxon>
        <taxon>Liliopsida</taxon>
        <taxon>Asparagales</taxon>
        <taxon>Orchidaceae</taxon>
        <taxon>Apostasioideae</taxon>
        <taxon>Apostasia</taxon>
    </lineage>
</organism>
<keyword evidence="3" id="KW-1185">Reference proteome</keyword>